<gene>
    <name evidence="1" type="primary">sda</name>
    <name evidence="1" type="ORF">IMZ08_04200</name>
</gene>
<accession>A0ABR9QFR6</accession>
<protein>
    <submittedName>
        <fullName evidence="1">Sporulation histidine kinase inhibitor Sda</fullName>
    </submittedName>
</protein>
<dbReference type="RefSeq" id="WP_193534727.1">
    <property type="nucleotide sequence ID" value="NZ_JADCLJ010000007.1"/>
</dbReference>
<comment type="caution">
    <text evidence="1">The sequence shown here is derived from an EMBL/GenBank/DDBJ whole genome shotgun (WGS) entry which is preliminary data.</text>
</comment>
<keyword evidence="2" id="KW-1185">Reference proteome</keyword>
<keyword evidence="1" id="KW-0649">Protein kinase inhibitor</keyword>
<dbReference type="SUPFAM" id="SSF100985">
    <property type="entry name" value="Sporulation inhibitor Sda"/>
    <property type="match status" value="1"/>
</dbReference>
<dbReference type="EMBL" id="JADCLJ010000007">
    <property type="protein sequence ID" value="MBE4907261.1"/>
    <property type="molecule type" value="Genomic_DNA"/>
</dbReference>
<proteinExistence type="predicted"/>
<organism evidence="1 2">
    <name type="scientific">Litchfieldia luteola</name>
    <dbReference type="NCBI Taxonomy" id="682179"/>
    <lineage>
        <taxon>Bacteria</taxon>
        <taxon>Bacillati</taxon>
        <taxon>Bacillota</taxon>
        <taxon>Bacilli</taxon>
        <taxon>Bacillales</taxon>
        <taxon>Bacillaceae</taxon>
        <taxon>Litchfieldia</taxon>
    </lineage>
</organism>
<dbReference type="Gene3D" id="1.10.287.1100">
    <property type="entry name" value="Sporulation inhibitor A"/>
    <property type="match status" value="1"/>
</dbReference>
<dbReference type="InterPro" id="IPR015064">
    <property type="entry name" value="Sda"/>
</dbReference>
<dbReference type="Proteomes" id="UP001516662">
    <property type="component" value="Unassembled WGS sequence"/>
</dbReference>
<evidence type="ECO:0000313" key="2">
    <source>
        <dbReference type="Proteomes" id="UP001516662"/>
    </source>
</evidence>
<evidence type="ECO:0000313" key="1">
    <source>
        <dbReference type="EMBL" id="MBE4907261.1"/>
    </source>
</evidence>
<dbReference type="GO" id="GO:0004860">
    <property type="term" value="F:protein kinase inhibitor activity"/>
    <property type="evidence" value="ECO:0007669"/>
    <property type="project" value="UniProtKB-KW"/>
</dbReference>
<name>A0ABR9QFR6_9BACI</name>
<dbReference type="InterPro" id="IPR036916">
    <property type="entry name" value="Sda_sf"/>
</dbReference>
<reference evidence="1 2" key="1">
    <citation type="submission" date="2020-10" db="EMBL/GenBank/DDBJ databases">
        <title>Bacillus sp. HD4P25, an endophyte from a halophyte.</title>
        <authorList>
            <person name="Sun J.-Q."/>
        </authorList>
    </citation>
    <scope>NUCLEOTIDE SEQUENCE [LARGE SCALE GENOMIC DNA]</scope>
    <source>
        <strain evidence="1 2">YIM 93174</strain>
    </source>
</reference>
<dbReference type="Pfam" id="PF08970">
    <property type="entry name" value="Sda"/>
    <property type="match status" value="1"/>
</dbReference>
<sequence>MLSLLLESNNKDKGVNLELKISDSKLIEAYYSAIELKLSHEFISMLEEELRKRNLTEQLESRVMQK</sequence>